<sequence>MSPRRPPDVKETLPSDHASPPALVLDGLAVPSPPMPHPPHNPALVQAVREDAYEYLYLASVPHACSISIPSLNVR</sequence>
<dbReference type="AlphaFoldDB" id="A0A2K2CJL1"/>
<keyword evidence="4" id="KW-1185">Reference proteome</keyword>
<dbReference type="Gramene" id="PNT62222">
    <property type="protein sequence ID" value="PNT62222"/>
    <property type="gene ID" value="BRADI_5g27326v3"/>
</dbReference>
<gene>
    <name evidence="2" type="ORF">BRADI_5g27326v3</name>
</gene>
<protein>
    <submittedName>
        <fullName evidence="2 3">Uncharacterized protein</fullName>
    </submittedName>
</protein>
<organism evidence="2">
    <name type="scientific">Brachypodium distachyon</name>
    <name type="common">Purple false brome</name>
    <name type="synonym">Trachynia distachya</name>
    <dbReference type="NCBI Taxonomy" id="15368"/>
    <lineage>
        <taxon>Eukaryota</taxon>
        <taxon>Viridiplantae</taxon>
        <taxon>Streptophyta</taxon>
        <taxon>Embryophyta</taxon>
        <taxon>Tracheophyta</taxon>
        <taxon>Spermatophyta</taxon>
        <taxon>Magnoliopsida</taxon>
        <taxon>Liliopsida</taxon>
        <taxon>Poales</taxon>
        <taxon>Poaceae</taxon>
        <taxon>BOP clade</taxon>
        <taxon>Pooideae</taxon>
        <taxon>Stipodae</taxon>
        <taxon>Brachypodieae</taxon>
        <taxon>Brachypodium</taxon>
    </lineage>
</organism>
<reference evidence="2 3" key="1">
    <citation type="journal article" date="2010" name="Nature">
        <title>Genome sequencing and analysis of the model grass Brachypodium distachyon.</title>
        <authorList>
            <consortium name="International Brachypodium Initiative"/>
        </authorList>
    </citation>
    <scope>NUCLEOTIDE SEQUENCE [LARGE SCALE GENOMIC DNA]</scope>
    <source>
        <strain evidence="2 3">Bd21</strain>
    </source>
</reference>
<dbReference type="EnsemblPlants" id="PNT62222">
    <property type="protein sequence ID" value="PNT62222"/>
    <property type="gene ID" value="BRADI_5g27326v3"/>
</dbReference>
<dbReference type="EMBL" id="CM000884">
    <property type="protein sequence ID" value="PNT62222.1"/>
    <property type="molecule type" value="Genomic_DNA"/>
</dbReference>
<evidence type="ECO:0000256" key="1">
    <source>
        <dbReference type="SAM" id="MobiDB-lite"/>
    </source>
</evidence>
<feature type="region of interest" description="Disordered" evidence="1">
    <location>
        <begin position="1"/>
        <end position="41"/>
    </location>
</feature>
<name>A0A2K2CJL1_BRADI</name>
<accession>A0A2K2CJL1</accession>
<proteinExistence type="predicted"/>
<dbReference type="Proteomes" id="UP000008810">
    <property type="component" value="Chromosome 5"/>
</dbReference>
<evidence type="ECO:0000313" key="4">
    <source>
        <dbReference type="Proteomes" id="UP000008810"/>
    </source>
</evidence>
<feature type="compositionally biased region" description="Basic and acidic residues" evidence="1">
    <location>
        <begin position="1"/>
        <end position="14"/>
    </location>
</feature>
<dbReference type="InParanoid" id="A0A2K2CJL1"/>
<evidence type="ECO:0000313" key="3">
    <source>
        <dbReference type="EnsemblPlants" id="PNT62222"/>
    </source>
</evidence>
<feature type="compositionally biased region" description="Pro residues" evidence="1">
    <location>
        <begin position="31"/>
        <end position="41"/>
    </location>
</feature>
<reference evidence="3" key="3">
    <citation type="submission" date="2018-08" db="UniProtKB">
        <authorList>
            <consortium name="EnsemblPlants"/>
        </authorList>
    </citation>
    <scope>IDENTIFICATION</scope>
    <source>
        <strain evidence="3">cv. Bd21</strain>
    </source>
</reference>
<reference evidence="2" key="2">
    <citation type="submission" date="2017-06" db="EMBL/GenBank/DDBJ databases">
        <title>WGS assembly of Brachypodium distachyon.</title>
        <authorList>
            <consortium name="The International Brachypodium Initiative"/>
            <person name="Lucas S."/>
            <person name="Harmon-Smith M."/>
            <person name="Lail K."/>
            <person name="Tice H."/>
            <person name="Grimwood J."/>
            <person name="Bruce D."/>
            <person name="Barry K."/>
            <person name="Shu S."/>
            <person name="Lindquist E."/>
            <person name="Wang M."/>
            <person name="Pitluck S."/>
            <person name="Vogel J.P."/>
            <person name="Garvin D.F."/>
            <person name="Mockler T.C."/>
            <person name="Schmutz J."/>
            <person name="Rokhsar D."/>
            <person name="Bevan M.W."/>
        </authorList>
    </citation>
    <scope>NUCLEOTIDE SEQUENCE</scope>
    <source>
        <strain evidence="2">Bd21</strain>
    </source>
</reference>
<evidence type="ECO:0000313" key="2">
    <source>
        <dbReference type="EMBL" id="PNT62222.1"/>
    </source>
</evidence>